<dbReference type="Proteomes" id="UP000526734">
    <property type="component" value="Unassembled WGS sequence"/>
</dbReference>
<gene>
    <name evidence="1" type="ORF">H4281_10145</name>
</gene>
<proteinExistence type="predicted"/>
<dbReference type="EMBL" id="JACGZW010000003">
    <property type="protein sequence ID" value="MBB1153489.1"/>
    <property type="molecule type" value="Genomic_DNA"/>
</dbReference>
<organism evidence="1 2">
    <name type="scientific">Amycolatopsis dendrobii</name>
    <dbReference type="NCBI Taxonomy" id="2760662"/>
    <lineage>
        <taxon>Bacteria</taxon>
        <taxon>Bacillati</taxon>
        <taxon>Actinomycetota</taxon>
        <taxon>Actinomycetes</taxon>
        <taxon>Pseudonocardiales</taxon>
        <taxon>Pseudonocardiaceae</taxon>
        <taxon>Amycolatopsis</taxon>
    </lineage>
</organism>
<comment type="caution">
    <text evidence="1">The sequence shown here is derived from an EMBL/GenBank/DDBJ whole genome shotgun (WGS) entry which is preliminary data.</text>
</comment>
<dbReference type="AlphaFoldDB" id="A0A7W3VUK5"/>
<sequence length="132" mass="14079">MITETVCPVICPPLGPDIASLVPGDTLGDSIVVAFGDLEDHDVYHCWECGKAFLDGQTGPVVRYGGPDDDPADLRGFHERCAEQYRKRCVPLVVTVHPDGTASVTGPGSDVGQTGTVTVRLKLRTPESKTDD</sequence>
<accession>A0A7W3VUK5</accession>
<reference evidence="1 2" key="1">
    <citation type="submission" date="2020-08" db="EMBL/GenBank/DDBJ databases">
        <title>Amycolatopsis sp. nov. DR6-1 isolated from Dendrobium heterocarpum.</title>
        <authorList>
            <person name="Tedsree N."/>
            <person name="Kuncharoen N."/>
            <person name="Likhitwitayawuid K."/>
            <person name="Tanasupawat S."/>
        </authorList>
    </citation>
    <scope>NUCLEOTIDE SEQUENCE [LARGE SCALE GENOMIC DNA]</scope>
    <source>
        <strain evidence="1 2">DR6-1</strain>
    </source>
</reference>
<evidence type="ECO:0000313" key="1">
    <source>
        <dbReference type="EMBL" id="MBB1153489.1"/>
    </source>
</evidence>
<evidence type="ECO:0000313" key="2">
    <source>
        <dbReference type="Proteomes" id="UP000526734"/>
    </source>
</evidence>
<dbReference type="RefSeq" id="WP_182890610.1">
    <property type="nucleotide sequence ID" value="NZ_JACGZW010000003.1"/>
</dbReference>
<keyword evidence="2" id="KW-1185">Reference proteome</keyword>
<name>A0A7W3VUK5_9PSEU</name>
<protein>
    <submittedName>
        <fullName evidence="1">Uncharacterized protein</fullName>
    </submittedName>
</protein>